<dbReference type="InterPro" id="IPR024072">
    <property type="entry name" value="DHFR-like_dom_sf"/>
</dbReference>
<dbReference type="GO" id="GO:0046654">
    <property type="term" value="P:tetrahydrofolate biosynthetic process"/>
    <property type="evidence" value="ECO:0007669"/>
    <property type="project" value="InterPro"/>
</dbReference>
<evidence type="ECO:0000256" key="15">
    <source>
        <dbReference type="PROSITE-ProRule" id="PRU10016"/>
    </source>
</evidence>
<evidence type="ECO:0000313" key="18">
    <source>
        <dbReference type="EMBL" id="KAK9812564.1"/>
    </source>
</evidence>
<dbReference type="Proteomes" id="UP001465755">
    <property type="component" value="Unassembled WGS sequence"/>
</dbReference>
<dbReference type="SUPFAM" id="SSF53597">
    <property type="entry name" value="Dihydrofolate reductase-like"/>
    <property type="match status" value="1"/>
</dbReference>
<dbReference type="PRINTS" id="PR00108">
    <property type="entry name" value="THYMDSNTHASE"/>
</dbReference>
<keyword evidence="10" id="KW-0511">Multifunctional enzyme</keyword>
<feature type="region of interest" description="Disordered" evidence="16">
    <location>
        <begin position="47"/>
        <end position="70"/>
    </location>
</feature>
<reference evidence="18 19" key="1">
    <citation type="journal article" date="2024" name="Nat. Commun.">
        <title>Phylogenomics reveals the evolutionary origins of lichenization in chlorophyte algae.</title>
        <authorList>
            <person name="Puginier C."/>
            <person name="Libourel C."/>
            <person name="Otte J."/>
            <person name="Skaloud P."/>
            <person name="Haon M."/>
            <person name="Grisel S."/>
            <person name="Petersen M."/>
            <person name="Berrin J.G."/>
            <person name="Delaux P.M."/>
            <person name="Dal Grande F."/>
            <person name="Keller J."/>
        </authorList>
    </citation>
    <scope>NUCLEOTIDE SEQUENCE [LARGE SCALE GENOMIC DNA]</scope>
    <source>
        <strain evidence="18 19">SAG 2036</strain>
    </source>
</reference>
<dbReference type="AlphaFoldDB" id="A0AAW1PXJ1"/>
<gene>
    <name evidence="18" type="ORF">WJX73_009302</name>
</gene>
<dbReference type="PANTHER" id="PTHR11548:SF2">
    <property type="entry name" value="THYMIDYLATE SYNTHASE"/>
    <property type="match status" value="1"/>
</dbReference>
<feature type="compositionally biased region" description="Polar residues" evidence="16">
    <location>
        <begin position="48"/>
        <end position="64"/>
    </location>
</feature>
<dbReference type="EMBL" id="JALJOQ010000006">
    <property type="protein sequence ID" value="KAK9812564.1"/>
    <property type="molecule type" value="Genomic_DNA"/>
</dbReference>
<dbReference type="InterPro" id="IPR001796">
    <property type="entry name" value="DHFR_dom"/>
</dbReference>
<keyword evidence="7" id="KW-0545">Nucleotide biosynthesis</keyword>
<dbReference type="PIRSF" id="PIRSF000389">
    <property type="entry name" value="DHFR-TS"/>
    <property type="match status" value="1"/>
</dbReference>
<dbReference type="InterPro" id="IPR036926">
    <property type="entry name" value="Thymidate_synth/dCMP_Mease_sf"/>
</dbReference>
<dbReference type="InterPro" id="IPR020940">
    <property type="entry name" value="Thymidylate_synthase_AS"/>
</dbReference>
<dbReference type="PROSITE" id="PS51330">
    <property type="entry name" value="DHFR_2"/>
    <property type="match status" value="1"/>
</dbReference>
<dbReference type="InterPro" id="IPR000398">
    <property type="entry name" value="Thymidylate_synthase"/>
</dbReference>
<dbReference type="PANTHER" id="PTHR11548">
    <property type="entry name" value="THYMIDYLATE SYNTHASE 1"/>
    <property type="match status" value="1"/>
</dbReference>
<evidence type="ECO:0000256" key="14">
    <source>
        <dbReference type="PIRSR" id="PIRSR000389-1"/>
    </source>
</evidence>
<dbReference type="PROSITE" id="PS00091">
    <property type="entry name" value="THYMIDYLATE_SYNTHASE"/>
    <property type="match status" value="1"/>
</dbReference>
<comment type="catalytic activity">
    <reaction evidence="13">
        <text>(6S)-5,6,7,8-tetrahydrofolate + NADP(+) = 7,8-dihydrofolate + NADPH + H(+)</text>
        <dbReference type="Rhea" id="RHEA:15009"/>
        <dbReference type="ChEBI" id="CHEBI:15378"/>
        <dbReference type="ChEBI" id="CHEBI:57451"/>
        <dbReference type="ChEBI" id="CHEBI:57453"/>
        <dbReference type="ChEBI" id="CHEBI:57783"/>
        <dbReference type="ChEBI" id="CHEBI:58349"/>
        <dbReference type="EC" id="1.5.1.3"/>
    </reaction>
</comment>
<dbReference type="GO" id="GO:0004146">
    <property type="term" value="F:dihydrofolate reductase activity"/>
    <property type="evidence" value="ECO:0007669"/>
    <property type="project" value="UniProtKB-EC"/>
</dbReference>
<evidence type="ECO:0000256" key="12">
    <source>
        <dbReference type="ARBA" id="ARBA00047344"/>
    </source>
</evidence>
<dbReference type="Gene3D" id="3.40.430.10">
    <property type="entry name" value="Dihydrofolate Reductase, subunit A"/>
    <property type="match status" value="1"/>
</dbReference>
<evidence type="ECO:0000256" key="8">
    <source>
        <dbReference type="ARBA" id="ARBA00022857"/>
    </source>
</evidence>
<keyword evidence="8" id="KW-0521">NADP</keyword>
<dbReference type="GO" id="GO:0004799">
    <property type="term" value="F:thymidylate synthase activity"/>
    <property type="evidence" value="ECO:0007669"/>
    <property type="project" value="UniProtKB-EC"/>
</dbReference>
<keyword evidence="9" id="KW-0560">Oxidoreductase</keyword>
<evidence type="ECO:0000259" key="17">
    <source>
        <dbReference type="PROSITE" id="PS51330"/>
    </source>
</evidence>
<dbReference type="GO" id="GO:0032259">
    <property type="term" value="P:methylation"/>
    <property type="evidence" value="ECO:0007669"/>
    <property type="project" value="UniProtKB-KW"/>
</dbReference>
<evidence type="ECO:0000256" key="3">
    <source>
        <dbReference type="ARBA" id="ARBA00010176"/>
    </source>
</evidence>
<dbReference type="CDD" id="cd00351">
    <property type="entry name" value="TS_Pyrimidine_HMase"/>
    <property type="match status" value="1"/>
</dbReference>
<dbReference type="Pfam" id="PF00303">
    <property type="entry name" value="Thymidylat_synt"/>
    <property type="match status" value="1"/>
</dbReference>
<dbReference type="NCBIfam" id="TIGR03284">
    <property type="entry name" value="thym_sym"/>
    <property type="match status" value="1"/>
</dbReference>
<comment type="function">
    <text evidence="11">Bifunctional enzyme. Involved in de novo dTMP biosynthesis. Key enzyme in folate metabolism. Can play two different roles depending on the source of dihydrofolate: de novo synthesis of tetrahydrofolate or recycling of the dihydrofolate released as one of the end products of the TS catalyzed reaction. Catalyzes an essential reaction for de novo glycine and purine synthesis, DNA precursor synthesis, and for the conversion of dUMP to dTMP.</text>
</comment>
<organism evidence="18 19">
    <name type="scientific">Symbiochloris irregularis</name>
    <dbReference type="NCBI Taxonomy" id="706552"/>
    <lineage>
        <taxon>Eukaryota</taxon>
        <taxon>Viridiplantae</taxon>
        <taxon>Chlorophyta</taxon>
        <taxon>core chlorophytes</taxon>
        <taxon>Trebouxiophyceae</taxon>
        <taxon>Trebouxiales</taxon>
        <taxon>Trebouxiaceae</taxon>
        <taxon>Symbiochloris</taxon>
    </lineage>
</organism>
<accession>A0AAW1PXJ1</accession>
<evidence type="ECO:0000256" key="13">
    <source>
        <dbReference type="ARBA" id="ARBA00048873"/>
    </source>
</evidence>
<evidence type="ECO:0000256" key="4">
    <source>
        <dbReference type="ARBA" id="ARBA00022563"/>
    </source>
</evidence>
<dbReference type="GO" id="GO:0006730">
    <property type="term" value="P:one-carbon metabolic process"/>
    <property type="evidence" value="ECO:0007669"/>
    <property type="project" value="UniProtKB-KW"/>
</dbReference>
<evidence type="ECO:0000256" key="11">
    <source>
        <dbReference type="ARBA" id="ARBA00024992"/>
    </source>
</evidence>
<keyword evidence="6" id="KW-0808">Transferase</keyword>
<dbReference type="InterPro" id="IPR012262">
    <property type="entry name" value="DHFR-TS"/>
</dbReference>
<dbReference type="CDD" id="cd00209">
    <property type="entry name" value="DHFR"/>
    <property type="match status" value="1"/>
</dbReference>
<dbReference type="InterPro" id="IPR023451">
    <property type="entry name" value="Thymidate_synth/dCMP_Mease_dom"/>
</dbReference>
<evidence type="ECO:0000256" key="2">
    <source>
        <dbReference type="ARBA" id="ARBA00006900"/>
    </source>
</evidence>
<evidence type="ECO:0000256" key="7">
    <source>
        <dbReference type="ARBA" id="ARBA00022727"/>
    </source>
</evidence>
<dbReference type="Gene3D" id="3.30.572.10">
    <property type="entry name" value="Thymidylate synthase/dCMP hydroxymethylase domain"/>
    <property type="match status" value="1"/>
</dbReference>
<keyword evidence="5" id="KW-0489">Methyltransferase</keyword>
<comment type="similarity">
    <text evidence="2">In the C-terminal section; belongs to the thymidylate synthase family.</text>
</comment>
<evidence type="ECO:0000256" key="5">
    <source>
        <dbReference type="ARBA" id="ARBA00022603"/>
    </source>
</evidence>
<dbReference type="GO" id="GO:0005829">
    <property type="term" value="C:cytosol"/>
    <property type="evidence" value="ECO:0007669"/>
    <property type="project" value="TreeGrafter"/>
</dbReference>
<dbReference type="GO" id="GO:0006231">
    <property type="term" value="P:dTMP biosynthetic process"/>
    <property type="evidence" value="ECO:0007669"/>
    <property type="project" value="InterPro"/>
</dbReference>
<evidence type="ECO:0000256" key="6">
    <source>
        <dbReference type="ARBA" id="ARBA00022679"/>
    </source>
</evidence>
<evidence type="ECO:0000313" key="19">
    <source>
        <dbReference type="Proteomes" id="UP001465755"/>
    </source>
</evidence>
<evidence type="ECO:0000256" key="1">
    <source>
        <dbReference type="ARBA" id="ARBA00004903"/>
    </source>
</evidence>
<evidence type="ECO:0000256" key="10">
    <source>
        <dbReference type="ARBA" id="ARBA00023268"/>
    </source>
</evidence>
<evidence type="ECO:0000256" key="16">
    <source>
        <dbReference type="SAM" id="MobiDB-lite"/>
    </source>
</evidence>
<comment type="catalytic activity">
    <reaction evidence="12">
        <text>dUMP + (6R)-5,10-methylene-5,6,7,8-tetrahydrofolate = 7,8-dihydrofolate + dTMP</text>
        <dbReference type="Rhea" id="RHEA:12104"/>
        <dbReference type="ChEBI" id="CHEBI:15636"/>
        <dbReference type="ChEBI" id="CHEBI:57451"/>
        <dbReference type="ChEBI" id="CHEBI:63528"/>
        <dbReference type="ChEBI" id="CHEBI:246422"/>
        <dbReference type="EC" id="2.1.1.45"/>
    </reaction>
</comment>
<name>A0AAW1PXJ1_9CHLO</name>
<dbReference type="GO" id="GO:0005739">
    <property type="term" value="C:mitochondrion"/>
    <property type="evidence" value="ECO:0007669"/>
    <property type="project" value="TreeGrafter"/>
</dbReference>
<keyword evidence="4" id="KW-0554">One-carbon metabolism</keyword>
<evidence type="ECO:0000256" key="9">
    <source>
        <dbReference type="ARBA" id="ARBA00023002"/>
    </source>
</evidence>
<comment type="pathway">
    <text evidence="1">Cofactor biosynthesis; tetrahydrofolate biosynthesis; 5,6,7,8-tetrahydrofolate from 7,8-dihydrofolate: step 1/1.</text>
</comment>
<keyword evidence="19" id="KW-1185">Reference proteome</keyword>
<comment type="similarity">
    <text evidence="3">In the N-terminal section; belongs to the dihydrofolate reductase family.</text>
</comment>
<dbReference type="HAMAP" id="MF_00008">
    <property type="entry name" value="Thymidy_synth_bact"/>
    <property type="match status" value="1"/>
</dbReference>
<proteinExistence type="inferred from homology"/>
<comment type="caution">
    <text evidence="18">The sequence shown here is derived from an EMBL/GenBank/DDBJ whole genome shotgun (WGS) entry which is preliminary data.</text>
</comment>
<dbReference type="NCBIfam" id="NF002497">
    <property type="entry name" value="PRK01827.1-3"/>
    <property type="match status" value="1"/>
</dbReference>
<feature type="domain" description="DHFR" evidence="17">
    <location>
        <begin position="1"/>
        <end position="197"/>
    </location>
</feature>
<dbReference type="FunFam" id="3.30.572.10:FF:000002">
    <property type="entry name" value="Possible thymidylate synthase"/>
    <property type="match status" value="1"/>
</dbReference>
<dbReference type="SUPFAM" id="SSF55831">
    <property type="entry name" value="Thymidylate synthase/dCMP hydroxymethylase"/>
    <property type="match status" value="1"/>
</dbReference>
<dbReference type="Pfam" id="PF00186">
    <property type="entry name" value="DHFR_1"/>
    <property type="match status" value="1"/>
</dbReference>
<sequence>MAYFRELTSKTASSSKQNAVIMGRKTWESIPPEYRPLKGRINVVLTRGSAQQQHRENASPNHSGQGEAAKAAARSWPEGVLISESLEAALHLLTEQPYCDKVEHVFVIGGSQVYREALASPACTAVHLTHIEEDYEREASGSTFAEAPAALASRHEEMQYLDMIADIIGKGAKRGDRTGTGTLSKFGVQLRFNLRHSFPLLTSKKTFWRGVAEELLWFISGSTDAGVLKRKNIGIWDGNSSKEYLASIGLGHREEGDLGPVYGFQWRHFGADYTDMHADYTGKGVDQLAQVIKQLRENPDDRRIVLSAWNPEALPLMALPPCHMMCQFYVAEGELSCQMVQRSADMGLGVPFNIASYALLTRLLAHVCNLTPGELVIVLGDAHVYANHVAPLQAQLLNPPFPFPELKINPQKREIDDILFEDLQLEHYHSHSRIPMQMAV</sequence>
<dbReference type="InterPro" id="IPR045097">
    <property type="entry name" value="Thymidate_synth/dCMP_Mease"/>
</dbReference>
<protein>
    <recommendedName>
        <fullName evidence="17">DHFR domain-containing protein</fullName>
    </recommendedName>
</protein>
<feature type="active site" evidence="14 15">
    <location>
        <position position="322"/>
    </location>
</feature>